<dbReference type="Gene3D" id="2.40.10.220">
    <property type="entry name" value="predicted glycosyltransferase like domains"/>
    <property type="match status" value="1"/>
</dbReference>
<evidence type="ECO:0000313" key="4">
    <source>
        <dbReference type="Proteomes" id="UP000094769"/>
    </source>
</evidence>
<sequence length="130" mass="15251">MYIKRPSQHNQENTPHPSDRRTIKRRHLIYYLRVWQIDQNSVMGHVVDINTEGMMLISESQVKTGEEMHLELRLPDGEGELRSMRFKAICRWSAKDINSAFYDSGFEFIDKSPDAGETLQKLIEEYGFTD</sequence>
<evidence type="ECO:0000313" key="3">
    <source>
        <dbReference type="EMBL" id="ODJ88627.1"/>
    </source>
</evidence>
<dbReference type="EMBL" id="MARB01000005">
    <property type="protein sequence ID" value="ODJ88627.1"/>
    <property type="molecule type" value="Genomic_DNA"/>
</dbReference>
<organism evidence="3 4">
    <name type="scientific">Candidatus Thiodiazotropha endolucinida</name>
    <dbReference type="NCBI Taxonomy" id="1655433"/>
    <lineage>
        <taxon>Bacteria</taxon>
        <taxon>Pseudomonadati</taxon>
        <taxon>Pseudomonadota</taxon>
        <taxon>Gammaproteobacteria</taxon>
        <taxon>Chromatiales</taxon>
        <taxon>Sedimenticolaceae</taxon>
        <taxon>Candidatus Thiodiazotropha</taxon>
    </lineage>
</organism>
<dbReference type="InterPro" id="IPR009875">
    <property type="entry name" value="PilZ_domain"/>
</dbReference>
<proteinExistence type="predicted"/>
<feature type="domain" description="PilZ" evidence="2">
    <location>
        <begin position="36"/>
        <end position="124"/>
    </location>
</feature>
<dbReference type="AlphaFoldDB" id="A0A7Z0VMW8"/>
<dbReference type="GO" id="GO:0035438">
    <property type="term" value="F:cyclic-di-GMP binding"/>
    <property type="evidence" value="ECO:0007669"/>
    <property type="project" value="InterPro"/>
</dbReference>
<evidence type="ECO:0000256" key="1">
    <source>
        <dbReference type="SAM" id="MobiDB-lite"/>
    </source>
</evidence>
<dbReference type="OrthoDB" id="5625505at2"/>
<reference evidence="3 4" key="1">
    <citation type="submission" date="2016-06" db="EMBL/GenBank/DDBJ databases">
        <title>Genome sequence of endosymbiont of Candidatus Endolucinida thiodiazotropha.</title>
        <authorList>
            <person name="Poehlein A."/>
            <person name="Koenig S."/>
            <person name="Heiden S.E."/>
            <person name="Thuermer A."/>
            <person name="Voget S."/>
            <person name="Daniel R."/>
            <person name="Markert S."/>
            <person name="Gros O."/>
            <person name="Schweder T."/>
        </authorList>
    </citation>
    <scope>NUCLEOTIDE SEQUENCE [LARGE SCALE GENOMIC DNA]</scope>
    <source>
        <strain evidence="3 4">COS</strain>
    </source>
</reference>
<protein>
    <submittedName>
        <fullName evidence="3">PilZ domain protein</fullName>
    </submittedName>
</protein>
<keyword evidence="4" id="KW-1185">Reference proteome</keyword>
<gene>
    <name evidence="3" type="ORF">CODIS_11770</name>
</gene>
<dbReference type="Proteomes" id="UP000094769">
    <property type="component" value="Unassembled WGS sequence"/>
</dbReference>
<name>A0A7Z0VMW8_9GAMM</name>
<comment type="caution">
    <text evidence="3">The sequence shown here is derived from an EMBL/GenBank/DDBJ whole genome shotgun (WGS) entry which is preliminary data.</text>
</comment>
<evidence type="ECO:0000259" key="2">
    <source>
        <dbReference type="Pfam" id="PF07238"/>
    </source>
</evidence>
<dbReference type="Pfam" id="PF07238">
    <property type="entry name" value="PilZ"/>
    <property type="match status" value="1"/>
</dbReference>
<feature type="region of interest" description="Disordered" evidence="1">
    <location>
        <begin position="1"/>
        <end position="20"/>
    </location>
</feature>
<dbReference type="RefSeq" id="WP_069122050.1">
    <property type="nucleotide sequence ID" value="NZ_MARB01000005.1"/>
</dbReference>
<accession>A0A7Z0VMW8</accession>
<dbReference type="SUPFAM" id="SSF141371">
    <property type="entry name" value="PilZ domain-like"/>
    <property type="match status" value="1"/>
</dbReference>